<dbReference type="GO" id="GO:0005886">
    <property type="term" value="C:plasma membrane"/>
    <property type="evidence" value="ECO:0007669"/>
    <property type="project" value="UniProtKB-SubCell"/>
</dbReference>
<dbReference type="CDD" id="cd06581">
    <property type="entry name" value="TM_PBP1_LivM_like"/>
    <property type="match status" value="1"/>
</dbReference>
<dbReference type="Proteomes" id="UP000597507">
    <property type="component" value="Unassembled WGS sequence"/>
</dbReference>
<dbReference type="PANTHER" id="PTHR30482">
    <property type="entry name" value="HIGH-AFFINITY BRANCHED-CHAIN AMINO ACID TRANSPORT SYSTEM PERMEASE"/>
    <property type="match status" value="1"/>
</dbReference>
<dbReference type="GO" id="GO:0015658">
    <property type="term" value="F:branched-chain amino acid transmembrane transporter activity"/>
    <property type="evidence" value="ECO:0007669"/>
    <property type="project" value="InterPro"/>
</dbReference>
<evidence type="ECO:0000256" key="5">
    <source>
        <dbReference type="ARBA" id="ARBA00023136"/>
    </source>
</evidence>
<organism evidence="7 8">
    <name type="scientific">Caldovatus sediminis</name>
    <dbReference type="NCBI Taxonomy" id="2041189"/>
    <lineage>
        <taxon>Bacteria</taxon>
        <taxon>Pseudomonadati</taxon>
        <taxon>Pseudomonadota</taxon>
        <taxon>Alphaproteobacteria</taxon>
        <taxon>Acetobacterales</taxon>
        <taxon>Roseomonadaceae</taxon>
        <taxon>Caldovatus</taxon>
    </lineage>
</organism>
<feature type="transmembrane region" description="Helical" evidence="6">
    <location>
        <begin position="107"/>
        <end position="125"/>
    </location>
</feature>
<comment type="caution">
    <text evidence="7">The sequence shown here is derived from an EMBL/GenBank/DDBJ whole genome shotgun (WGS) entry which is preliminary data.</text>
</comment>
<feature type="transmembrane region" description="Helical" evidence="6">
    <location>
        <begin position="28"/>
        <end position="47"/>
    </location>
</feature>
<dbReference type="RefSeq" id="WP_188899236.1">
    <property type="nucleotide sequence ID" value="NZ_BMKS01000003.1"/>
</dbReference>
<feature type="transmembrane region" description="Helical" evidence="6">
    <location>
        <begin position="236"/>
        <end position="258"/>
    </location>
</feature>
<keyword evidence="3 6" id="KW-0812">Transmembrane</keyword>
<feature type="transmembrane region" description="Helical" evidence="6">
    <location>
        <begin position="84"/>
        <end position="101"/>
    </location>
</feature>
<dbReference type="InterPro" id="IPR043428">
    <property type="entry name" value="LivM-like"/>
</dbReference>
<comment type="subcellular location">
    <subcellularLocation>
        <location evidence="1">Cell membrane</location>
        <topology evidence="1">Multi-pass membrane protein</topology>
    </subcellularLocation>
</comment>
<feature type="transmembrane region" description="Helical" evidence="6">
    <location>
        <begin position="53"/>
        <end position="72"/>
    </location>
</feature>
<keyword evidence="8" id="KW-1185">Reference proteome</keyword>
<proteinExistence type="predicted"/>
<protein>
    <submittedName>
        <fullName evidence="7">Branched-chain amino acid ABC transporter permease</fullName>
    </submittedName>
</protein>
<feature type="transmembrane region" description="Helical" evidence="6">
    <location>
        <begin position="308"/>
        <end position="334"/>
    </location>
</feature>
<reference evidence="7 8" key="1">
    <citation type="journal article" date="2014" name="Int. J. Syst. Evol. Microbiol.">
        <title>Complete genome sequence of Corynebacterium casei LMG S-19264T (=DSM 44701T), isolated from a smear-ripened cheese.</title>
        <authorList>
            <consortium name="US DOE Joint Genome Institute (JGI-PGF)"/>
            <person name="Walter F."/>
            <person name="Albersmeier A."/>
            <person name="Kalinowski J."/>
            <person name="Ruckert C."/>
        </authorList>
    </citation>
    <scope>NUCLEOTIDE SEQUENCE [LARGE SCALE GENOMIC DNA]</scope>
    <source>
        <strain evidence="7 8">CGMCC 1.16330</strain>
    </source>
</reference>
<dbReference type="InterPro" id="IPR001851">
    <property type="entry name" value="ABC_transp_permease"/>
</dbReference>
<evidence type="ECO:0000256" key="1">
    <source>
        <dbReference type="ARBA" id="ARBA00004651"/>
    </source>
</evidence>
<accession>A0A8J3EBH1</accession>
<name>A0A8J3EBH1_9PROT</name>
<feature type="transmembrane region" description="Helical" evidence="6">
    <location>
        <begin position="132"/>
        <end position="150"/>
    </location>
</feature>
<feature type="transmembrane region" description="Helical" evidence="6">
    <location>
        <begin position="264"/>
        <end position="296"/>
    </location>
</feature>
<sequence length="344" mass="35171">MSGPPIGSARASGAAGPDAPAASRQRRAIAFALLLAGAAVLIASAFLLSPFRLFQLTLAAGYAVAILGLNLVTGYNGQISLGHGAFYAAGAYTTAILMTHFDWPFWATLPVAGLASGALGYAVGFPALRLGGFYLALTTFSLAVAVPQILKHRAIEDWTGGVQGLFIAKPDPPAFLPIEADQWLYLTTLAISAALFLAAWNLVRGRIGRAMRAIRDHPVAAEAMGMDLAAVKTRTFAAGAALTGLAGALGAVAVEFVAPDSFTVMLSITLFVGMVVGGAASIGGAVVGGLFIVFVPNLAESISKAAPGAIYGVLLILLLFVLPGGAAGIGRLAVARLWRRDGGR</sequence>
<dbReference type="Pfam" id="PF02653">
    <property type="entry name" value="BPD_transp_2"/>
    <property type="match status" value="1"/>
</dbReference>
<dbReference type="AlphaFoldDB" id="A0A8J3EBH1"/>
<keyword evidence="2" id="KW-1003">Cell membrane</keyword>
<feature type="transmembrane region" description="Helical" evidence="6">
    <location>
        <begin position="183"/>
        <end position="203"/>
    </location>
</feature>
<keyword evidence="4 6" id="KW-1133">Transmembrane helix</keyword>
<dbReference type="PANTHER" id="PTHR30482:SF20">
    <property type="entry name" value="HIGH-AFFINITY BRANCHED-CHAIN AMINO ACID TRANSPORT SYSTEM PERMEASE PROTEIN LIVM"/>
    <property type="match status" value="1"/>
</dbReference>
<evidence type="ECO:0000256" key="6">
    <source>
        <dbReference type="SAM" id="Phobius"/>
    </source>
</evidence>
<evidence type="ECO:0000256" key="2">
    <source>
        <dbReference type="ARBA" id="ARBA00022475"/>
    </source>
</evidence>
<evidence type="ECO:0000313" key="8">
    <source>
        <dbReference type="Proteomes" id="UP000597507"/>
    </source>
</evidence>
<dbReference type="EMBL" id="BMKS01000003">
    <property type="protein sequence ID" value="GGG26817.1"/>
    <property type="molecule type" value="Genomic_DNA"/>
</dbReference>
<evidence type="ECO:0000313" key="7">
    <source>
        <dbReference type="EMBL" id="GGG26817.1"/>
    </source>
</evidence>
<gene>
    <name evidence="7" type="ORF">GCM10010964_13430</name>
</gene>
<evidence type="ECO:0000256" key="3">
    <source>
        <dbReference type="ARBA" id="ARBA00022692"/>
    </source>
</evidence>
<keyword evidence="5 6" id="KW-0472">Membrane</keyword>
<evidence type="ECO:0000256" key="4">
    <source>
        <dbReference type="ARBA" id="ARBA00022989"/>
    </source>
</evidence>